<feature type="region of interest" description="Disordered" evidence="1">
    <location>
        <begin position="142"/>
        <end position="293"/>
    </location>
</feature>
<keyword evidence="3" id="KW-1185">Reference proteome</keyword>
<protein>
    <submittedName>
        <fullName evidence="2">Kinesin-like protein KIF1C</fullName>
    </submittedName>
</protein>
<dbReference type="Proteomes" id="UP001165941">
    <property type="component" value="Unassembled WGS sequence"/>
</dbReference>
<feature type="compositionally biased region" description="Pro residues" evidence="1">
    <location>
        <begin position="191"/>
        <end position="210"/>
    </location>
</feature>
<feature type="compositionally biased region" description="Basic and acidic residues" evidence="1">
    <location>
        <begin position="14"/>
        <end position="23"/>
    </location>
</feature>
<evidence type="ECO:0000256" key="1">
    <source>
        <dbReference type="SAM" id="MobiDB-lite"/>
    </source>
</evidence>
<dbReference type="EMBL" id="PGGH01089549">
    <property type="protein sequence ID" value="NIG59214.1"/>
    <property type="molecule type" value="Genomic_DNA"/>
</dbReference>
<feature type="region of interest" description="Disordered" evidence="1">
    <location>
        <begin position="63"/>
        <end position="115"/>
    </location>
</feature>
<accession>A0ABX0S262</accession>
<gene>
    <name evidence="2" type="ORF">BU61_2536</name>
</gene>
<proteinExistence type="predicted"/>
<feature type="compositionally biased region" description="Pro residues" evidence="1">
    <location>
        <begin position="254"/>
        <end position="273"/>
    </location>
</feature>
<reference evidence="2" key="1">
    <citation type="submission" date="2018-05" db="EMBL/GenBank/DDBJ databases">
        <authorList>
            <person name="Pedro S.L.S."/>
            <person name="Freitas R.C."/>
            <person name="Barreto A.S."/>
            <person name="Lima A.O.S."/>
        </authorList>
    </citation>
    <scope>NUCLEOTIDE SEQUENCE</scope>
    <source>
        <strain evidence="2">BP203</strain>
        <tissue evidence="2">Muscle</tissue>
    </source>
</reference>
<organism evidence="2 3">
    <name type="scientific">Pontoporia blainvillei</name>
    <name type="common">Franciscana</name>
    <name type="synonym">Delphinus blainvillei</name>
    <dbReference type="NCBI Taxonomy" id="48723"/>
    <lineage>
        <taxon>Eukaryota</taxon>
        <taxon>Metazoa</taxon>
        <taxon>Chordata</taxon>
        <taxon>Craniata</taxon>
        <taxon>Vertebrata</taxon>
        <taxon>Euteleostomi</taxon>
        <taxon>Mammalia</taxon>
        <taxon>Eutheria</taxon>
        <taxon>Laurasiatheria</taxon>
        <taxon>Artiodactyla</taxon>
        <taxon>Whippomorpha</taxon>
        <taxon>Cetacea</taxon>
        <taxon>Odontoceti</taxon>
        <taxon>Pontoporiidae</taxon>
        <taxon>Pontoporia</taxon>
    </lineage>
</organism>
<feature type="compositionally biased region" description="Acidic residues" evidence="1">
    <location>
        <begin position="68"/>
        <end position="77"/>
    </location>
</feature>
<name>A0ABX0S262_PONBL</name>
<evidence type="ECO:0000313" key="3">
    <source>
        <dbReference type="Proteomes" id="UP001165941"/>
    </source>
</evidence>
<feature type="compositionally biased region" description="Low complexity" evidence="1">
    <location>
        <begin position="100"/>
        <end position="111"/>
    </location>
</feature>
<sequence length="293" mass="32534">MTKEEKSPSGGSEEGARGAEVEDLRAHVDKLTVILQEVKLQNSSTDRELQALRDRVLRMERVIPLTQDQEDENEEAGEATWAQPQGSEAAEEEAPSDQALPTRPSSPPLSSWERVSRLMEEDPAFRRGHLRWLKQEQLRLQELQGSGGRGGGLRRPPARFVPPHDCTLRFPFKRNPQHRESWLGAGAGESPAPPPSPELTPSPATPARRPPSPRRSHSPCRNSLGGGGRSRGGGSAQPEPQHFQPKKHNYYPQQPQPYPAQRPPGPRYPPYTTPPRMRRQRSAPDLKESGAAV</sequence>
<feature type="region of interest" description="Disordered" evidence="1">
    <location>
        <begin position="1"/>
        <end position="23"/>
    </location>
</feature>
<feature type="compositionally biased region" description="Gly residues" evidence="1">
    <location>
        <begin position="224"/>
        <end position="235"/>
    </location>
</feature>
<feature type="compositionally biased region" description="Basic and acidic residues" evidence="1">
    <location>
        <begin position="282"/>
        <end position="293"/>
    </location>
</feature>
<evidence type="ECO:0000313" key="2">
    <source>
        <dbReference type="EMBL" id="NIG59214.1"/>
    </source>
</evidence>
<comment type="caution">
    <text evidence="2">The sequence shown here is derived from an EMBL/GenBank/DDBJ whole genome shotgun (WGS) entry which is preliminary data.</text>
</comment>